<organism evidence="2 3">
    <name type="scientific">Sitophilus oryzae</name>
    <name type="common">Rice weevil</name>
    <name type="synonym">Curculio oryzae</name>
    <dbReference type="NCBI Taxonomy" id="7048"/>
    <lineage>
        <taxon>Eukaryota</taxon>
        <taxon>Metazoa</taxon>
        <taxon>Ecdysozoa</taxon>
        <taxon>Arthropoda</taxon>
        <taxon>Hexapoda</taxon>
        <taxon>Insecta</taxon>
        <taxon>Pterygota</taxon>
        <taxon>Neoptera</taxon>
        <taxon>Endopterygota</taxon>
        <taxon>Coleoptera</taxon>
        <taxon>Polyphaga</taxon>
        <taxon>Cucujiformia</taxon>
        <taxon>Curculionidae</taxon>
        <taxon>Dryophthorinae</taxon>
        <taxon>Sitophilus</taxon>
    </lineage>
</organism>
<accession>A0A6J2YQN1</accession>
<feature type="domain" description="HAT C-terminal dimerisation" evidence="1">
    <location>
        <begin position="151"/>
        <end position="224"/>
    </location>
</feature>
<sequence>MSTTLSAEKYPTLSLVIPLFHGFEYTIKQTTPSTEIGKSLQLKILEVVTRRLGGYESNKTVAKSTFLDPRFKKIGFGSEDNANNAQKWITEELSQNILSNQTMAHSTLESANSESLNLHASTEGIWAHFDSKVTNIKSHSTPGSLLILMVRQYLEMQPLPRTENPLEWWRRYKTTLPEMYDLAAKYLLHPGNFSSIGRNFSKAGQLTCSRRNRLGSKNVDKIIF</sequence>
<dbReference type="GO" id="GO:0046983">
    <property type="term" value="F:protein dimerization activity"/>
    <property type="evidence" value="ECO:0007669"/>
    <property type="project" value="InterPro"/>
</dbReference>
<dbReference type="OrthoDB" id="1607513at2759"/>
<dbReference type="GO" id="GO:0005634">
    <property type="term" value="C:nucleus"/>
    <property type="evidence" value="ECO:0007669"/>
    <property type="project" value="TreeGrafter"/>
</dbReference>
<proteinExistence type="predicted"/>
<dbReference type="SUPFAM" id="SSF53098">
    <property type="entry name" value="Ribonuclease H-like"/>
    <property type="match status" value="1"/>
</dbReference>
<name>A0A6J2YQN1_SITOR</name>
<evidence type="ECO:0000313" key="3">
    <source>
        <dbReference type="RefSeq" id="XP_030766353.1"/>
    </source>
</evidence>
<dbReference type="InParanoid" id="A0A6J2YQN1"/>
<dbReference type="InterPro" id="IPR012337">
    <property type="entry name" value="RNaseH-like_sf"/>
</dbReference>
<gene>
    <name evidence="3" type="primary">LOC115890313</name>
</gene>
<dbReference type="Proteomes" id="UP000504635">
    <property type="component" value="Unplaced"/>
</dbReference>
<dbReference type="GeneID" id="115890313"/>
<dbReference type="Pfam" id="PF05699">
    <property type="entry name" value="Dimer_Tnp_hAT"/>
    <property type="match status" value="1"/>
</dbReference>
<dbReference type="GO" id="GO:0006357">
    <property type="term" value="P:regulation of transcription by RNA polymerase II"/>
    <property type="evidence" value="ECO:0007669"/>
    <property type="project" value="TreeGrafter"/>
</dbReference>
<keyword evidence="2" id="KW-1185">Reference proteome</keyword>
<dbReference type="PANTHER" id="PTHR46169">
    <property type="entry name" value="DNA REPLICATION-RELATED ELEMENT FACTOR, ISOFORM A"/>
    <property type="match status" value="1"/>
</dbReference>
<evidence type="ECO:0000259" key="1">
    <source>
        <dbReference type="Pfam" id="PF05699"/>
    </source>
</evidence>
<protein>
    <submittedName>
        <fullName evidence="3">Uncharacterized protein LOC115890313</fullName>
    </submittedName>
</protein>
<reference evidence="3" key="1">
    <citation type="submission" date="2025-08" db="UniProtKB">
        <authorList>
            <consortium name="RefSeq"/>
        </authorList>
    </citation>
    <scope>IDENTIFICATION</scope>
    <source>
        <tissue evidence="3">Gonads</tissue>
    </source>
</reference>
<dbReference type="AlphaFoldDB" id="A0A6J2YQN1"/>
<dbReference type="InterPro" id="IPR052717">
    <property type="entry name" value="Vacuolar_transposase_reg"/>
</dbReference>
<evidence type="ECO:0000313" key="2">
    <source>
        <dbReference type="Proteomes" id="UP000504635"/>
    </source>
</evidence>
<dbReference type="PANTHER" id="PTHR46169:SF29">
    <property type="entry name" value="DNA REPLICATION-RELATED ELEMENT FACTOR, ISOFORM A"/>
    <property type="match status" value="1"/>
</dbReference>
<dbReference type="RefSeq" id="XP_030766353.1">
    <property type="nucleotide sequence ID" value="XM_030910493.1"/>
</dbReference>
<dbReference type="InterPro" id="IPR008906">
    <property type="entry name" value="HATC_C_dom"/>
</dbReference>
<dbReference type="KEGG" id="soy:115890313"/>